<reference evidence="6 7" key="1">
    <citation type="submission" date="2022-04" db="EMBL/GenBank/DDBJ databases">
        <title>Gracilibacillus sp. isolated from saltern.</title>
        <authorList>
            <person name="Won M."/>
            <person name="Lee C.-M."/>
            <person name="Woen H.-Y."/>
            <person name="Kwon S.-W."/>
        </authorList>
    </citation>
    <scope>NUCLEOTIDE SEQUENCE [LARGE SCALE GENOMIC DNA]</scope>
    <source>
        <strain evidence="6 7">SSPM10-3</strain>
    </source>
</reference>
<evidence type="ECO:0000256" key="4">
    <source>
        <dbReference type="RuleBase" id="RU361169"/>
    </source>
</evidence>
<proteinExistence type="inferred from homology"/>
<dbReference type="RefSeq" id="WP_244743960.1">
    <property type="nucleotide sequence ID" value="NZ_CP095071.1"/>
</dbReference>
<feature type="domain" description="Fibronectin type-III" evidence="5">
    <location>
        <begin position="11"/>
        <end position="98"/>
    </location>
</feature>
<dbReference type="InterPro" id="IPR013783">
    <property type="entry name" value="Ig-like_fold"/>
</dbReference>
<protein>
    <submittedName>
        <fullName evidence="6">Glycoside hydrolase family 28 protein</fullName>
    </submittedName>
</protein>
<dbReference type="InterPro" id="IPR036116">
    <property type="entry name" value="FN3_sf"/>
</dbReference>
<dbReference type="EMBL" id="CP095071">
    <property type="protein sequence ID" value="UOQ85258.1"/>
    <property type="molecule type" value="Genomic_DNA"/>
</dbReference>
<keyword evidence="7" id="KW-1185">Reference proteome</keyword>
<keyword evidence="2 4" id="KW-0378">Hydrolase</keyword>
<dbReference type="Pfam" id="PF12708">
    <property type="entry name" value="Pect-lyase_RHGA_epim"/>
    <property type="match status" value="1"/>
</dbReference>
<name>A0ABY4GLL2_9BACI</name>
<dbReference type="InterPro" id="IPR000743">
    <property type="entry name" value="Glyco_hydro_28"/>
</dbReference>
<dbReference type="SUPFAM" id="SSF49265">
    <property type="entry name" value="Fibronectin type III"/>
    <property type="match status" value="1"/>
</dbReference>
<dbReference type="Gene3D" id="2.160.20.10">
    <property type="entry name" value="Single-stranded right-handed beta-helix, Pectin lyase-like"/>
    <property type="match status" value="1"/>
</dbReference>
<dbReference type="GO" id="GO:0016787">
    <property type="term" value="F:hydrolase activity"/>
    <property type="evidence" value="ECO:0007669"/>
    <property type="project" value="UniProtKB-KW"/>
</dbReference>
<dbReference type="Gene3D" id="2.60.40.10">
    <property type="entry name" value="Immunoglobulins"/>
    <property type="match status" value="1"/>
</dbReference>
<evidence type="ECO:0000313" key="7">
    <source>
        <dbReference type="Proteomes" id="UP000831537"/>
    </source>
</evidence>
<evidence type="ECO:0000256" key="3">
    <source>
        <dbReference type="ARBA" id="ARBA00023295"/>
    </source>
</evidence>
<evidence type="ECO:0000313" key="6">
    <source>
        <dbReference type="EMBL" id="UOQ85258.1"/>
    </source>
</evidence>
<dbReference type="InterPro" id="IPR003961">
    <property type="entry name" value="FN3_dom"/>
</dbReference>
<dbReference type="PANTHER" id="PTHR31339">
    <property type="entry name" value="PECTIN LYASE-RELATED"/>
    <property type="match status" value="1"/>
</dbReference>
<dbReference type="InterPro" id="IPR012334">
    <property type="entry name" value="Pectin_lyas_fold"/>
</dbReference>
<gene>
    <name evidence="6" type="ORF">MUN87_21885</name>
</gene>
<accession>A0ABY4GLL2</accession>
<dbReference type="InterPro" id="IPR011050">
    <property type="entry name" value="Pectin_lyase_fold/virulence"/>
</dbReference>
<evidence type="ECO:0000256" key="1">
    <source>
        <dbReference type="ARBA" id="ARBA00008834"/>
    </source>
</evidence>
<dbReference type="PROSITE" id="PS50853">
    <property type="entry name" value="FN3"/>
    <property type="match status" value="1"/>
</dbReference>
<sequence>MDQLSNRKDEIPRNLISPPASQTESSIALVWDKPEVKTEISYYQIYRNAELLSTSRSTDYTVIDLLPDQQYEFYIKTVFKNGNISAKSKTIKIDTKPDSICYDITSFGAKGDGKTLNTEAIQRAIDACCEGGKVYIPQGVFVSGAIFLKSNMTLYVEKGGELLGSSDTANYPLITYRWEGRETLCYASLINTNVDGDERLESVVIEGQGTINANGSALRKKEISEEKGKPGRAVCIRNTDYFYMKDITVRQSPAWCVHFIYCNHGSVNNVKVHTKTDENGKKYEGIANGDGLNPDSCSDMYIFHSMIASQDDCIAIKSGRDQEGRQVNIPSENIRVTNCRFESGFGVAVGSEMSGSVRNVLVQDCQFNDVYSVGSIKAPRGRGGIVENIRYEDITFKNQDTSLSDCKWFRGAIYIDQYYSHDSFDVNEEVPFTDDTSIIRNILFKNITLDTETGNAIYLTGLPESPLENVQLINVHAIGKFGCKANNINSLVLDAVSVESREDEKFMFNNVAVKKGTVTS</sequence>
<dbReference type="InterPro" id="IPR024535">
    <property type="entry name" value="RHGA/B-epi-like_pectate_lyase"/>
</dbReference>
<dbReference type="Pfam" id="PF00041">
    <property type="entry name" value="fn3"/>
    <property type="match status" value="1"/>
</dbReference>
<dbReference type="SUPFAM" id="SSF51126">
    <property type="entry name" value="Pectin lyase-like"/>
    <property type="match status" value="1"/>
</dbReference>
<dbReference type="Pfam" id="PF00295">
    <property type="entry name" value="Glyco_hydro_28"/>
    <property type="match status" value="1"/>
</dbReference>
<dbReference type="SMART" id="SM00060">
    <property type="entry name" value="FN3"/>
    <property type="match status" value="1"/>
</dbReference>
<organism evidence="6 7">
    <name type="scientific">Gracilibacillus salinarum</name>
    <dbReference type="NCBI Taxonomy" id="2932255"/>
    <lineage>
        <taxon>Bacteria</taxon>
        <taxon>Bacillati</taxon>
        <taxon>Bacillota</taxon>
        <taxon>Bacilli</taxon>
        <taxon>Bacillales</taxon>
        <taxon>Bacillaceae</taxon>
        <taxon>Gracilibacillus</taxon>
    </lineage>
</organism>
<dbReference type="PANTHER" id="PTHR31339:SF9">
    <property type="entry name" value="PLASMIN AND FIBRONECTIN-BINDING PROTEIN A"/>
    <property type="match status" value="1"/>
</dbReference>
<evidence type="ECO:0000259" key="5">
    <source>
        <dbReference type="PROSITE" id="PS50853"/>
    </source>
</evidence>
<dbReference type="Proteomes" id="UP000831537">
    <property type="component" value="Chromosome"/>
</dbReference>
<keyword evidence="3 4" id="KW-0326">Glycosidase</keyword>
<dbReference type="CDD" id="cd00063">
    <property type="entry name" value="FN3"/>
    <property type="match status" value="1"/>
</dbReference>
<evidence type="ECO:0000256" key="2">
    <source>
        <dbReference type="ARBA" id="ARBA00022801"/>
    </source>
</evidence>
<comment type="similarity">
    <text evidence="1 4">Belongs to the glycosyl hydrolase 28 family.</text>
</comment>
<dbReference type="InterPro" id="IPR051801">
    <property type="entry name" value="GH28_Enzymes"/>
</dbReference>